<reference evidence="1 2" key="1">
    <citation type="journal article" date="2019" name="Int. J. Syst. Evol. Microbiol.">
        <title>Capsulimonas corticalis gen. nov., sp. nov., an aerobic capsulated bacterium, of a novel bacterial order, Capsulimonadales ord. nov., of the class Armatimonadia of the phylum Armatimonadetes.</title>
        <authorList>
            <person name="Li J."/>
            <person name="Kudo C."/>
            <person name="Tonouchi A."/>
        </authorList>
    </citation>
    <scope>NUCLEOTIDE SEQUENCE [LARGE SCALE GENOMIC DNA]</scope>
    <source>
        <strain evidence="1 2">AX-7</strain>
    </source>
</reference>
<dbReference type="KEGG" id="ccot:CCAX7_61600"/>
<evidence type="ECO:0000313" key="1">
    <source>
        <dbReference type="EMBL" id="BDI34109.1"/>
    </source>
</evidence>
<dbReference type="AlphaFoldDB" id="A0A402CW93"/>
<dbReference type="EMBL" id="AP025739">
    <property type="protein sequence ID" value="BDI34109.1"/>
    <property type="molecule type" value="Genomic_DNA"/>
</dbReference>
<accession>A0A402CW93</accession>
<sequence>MLDNKCAKARFAPSLTSTIEDARIAPNAPTAMTHDGANPFRSLRILVKGGYIYLREVVFSERACQNYSYIYIWSDRYKRHSGLP</sequence>
<proteinExistence type="predicted"/>
<evidence type="ECO:0000313" key="2">
    <source>
        <dbReference type="Proteomes" id="UP000287394"/>
    </source>
</evidence>
<dbReference type="Proteomes" id="UP000287394">
    <property type="component" value="Chromosome"/>
</dbReference>
<dbReference type="RefSeq" id="WP_119321654.1">
    <property type="nucleotide sequence ID" value="NZ_AP025739.1"/>
</dbReference>
<name>A0A402CW93_9BACT</name>
<keyword evidence="2" id="KW-1185">Reference proteome</keyword>
<organism evidence="1 2">
    <name type="scientific">Capsulimonas corticalis</name>
    <dbReference type="NCBI Taxonomy" id="2219043"/>
    <lineage>
        <taxon>Bacteria</taxon>
        <taxon>Bacillati</taxon>
        <taxon>Armatimonadota</taxon>
        <taxon>Armatimonadia</taxon>
        <taxon>Capsulimonadales</taxon>
        <taxon>Capsulimonadaceae</taxon>
        <taxon>Capsulimonas</taxon>
    </lineage>
</organism>
<protein>
    <submittedName>
        <fullName evidence="1">Uncharacterized protein</fullName>
    </submittedName>
</protein>
<gene>
    <name evidence="1" type="ORF">CCAX7_61600</name>
</gene>